<proteinExistence type="predicted"/>
<dbReference type="InterPro" id="IPR011990">
    <property type="entry name" value="TPR-like_helical_dom_sf"/>
</dbReference>
<organism evidence="2 3">
    <name type="scientific">Staphylococcus nepalensis</name>
    <dbReference type="NCBI Taxonomy" id="214473"/>
    <lineage>
        <taxon>Bacteria</taxon>
        <taxon>Bacillati</taxon>
        <taxon>Bacillota</taxon>
        <taxon>Bacilli</taxon>
        <taxon>Bacillales</taxon>
        <taxon>Staphylococcaceae</taxon>
        <taxon>Staphylococcus</taxon>
    </lineage>
</organism>
<evidence type="ECO:0000313" key="3">
    <source>
        <dbReference type="Proteomes" id="UP000240400"/>
    </source>
</evidence>
<feature type="non-terminal residue" evidence="2">
    <location>
        <position position="196"/>
    </location>
</feature>
<reference evidence="2 3" key="1">
    <citation type="journal article" date="2016" name="Front. Microbiol.">
        <title>Comprehensive Phylogenetic Analysis of Bovine Non-aureus Staphylococci Species Based on Whole-Genome Sequencing.</title>
        <authorList>
            <person name="Naushad S."/>
            <person name="Barkema H.W."/>
            <person name="Luby C."/>
            <person name="Condas L.A."/>
            <person name="Nobrega D.B."/>
            <person name="Carson D.A."/>
            <person name="De Buck J."/>
        </authorList>
    </citation>
    <scope>NUCLEOTIDE SEQUENCE [LARGE SCALE GENOMIC DNA]</scope>
    <source>
        <strain evidence="2 3">SNUC 4337</strain>
    </source>
</reference>
<dbReference type="OrthoDB" id="2080803at2"/>
<dbReference type="Proteomes" id="UP000240400">
    <property type="component" value="Unassembled WGS sequence"/>
</dbReference>
<name>A0A2T4S5Z7_9STAP</name>
<dbReference type="SUPFAM" id="SSF48452">
    <property type="entry name" value="TPR-like"/>
    <property type="match status" value="1"/>
</dbReference>
<feature type="non-terminal residue" evidence="2">
    <location>
        <position position="1"/>
    </location>
</feature>
<gene>
    <name evidence="2" type="ORF">BUZ61_15705</name>
</gene>
<dbReference type="InterPro" id="IPR019734">
    <property type="entry name" value="TPR_rpt"/>
</dbReference>
<feature type="repeat" description="TPR" evidence="1">
    <location>
        <begin position="83"/>
        <end position="116"/>
    </location>
</feature>
<evidence type="ECO:0000256" key="1">
    <source>
        <dbReference type="PROSITE-ProRule" id="PRU00339"/>
    </source>
</evidence>
<protein>
    <submittedName>
        <fullName evidence="2">Uncharacterized protein</fullName>
    </submittedName>
</protein>
<keyword evidence="1" id="KW-0802">TPR repeat</keyword>
<dbReference type="EMBL" id="PZHR01000521">
    <property type="protein sequence ID" value="PTK47662.1"/>
    <property type="molecule type" value="Genomic_DNA"/>
</dbReference>
<dbReference type="AlphaFoldDB" id="A0A2T4S5Z7"/>
<dbReference type="RefSeq" id="WP_142401975.1">
    <property type="nucleotide sequence ID" value="NZ_PZHR01000521.1"/>
</dbReference>
<accession>A0A2T4S5Z7</accession>
<evidence type="ECO:0000313" key="2">
    <source>
        <dbReference type="EMBL" id="PTK47662.1"/>
    </source>
</evidence>
<sequence>QKIDNLDSRVEQAISTADDDTLFMLGETLYNYGLTPQGLEVFRALYNKYPHEPELLIYFIDGLISEDKTDEALEYLSQADLSTERLMLEADLYQQINMLEVAIYKVQEAIELEPNDPVLHFALAELMYFDGQYLRASAEYETVLETGEYMVNGVNLYARLADSALQSGNYDDAIKLYDDIHEQDMTPEDYMKKALA</sequence>
<dbReference type="PROSITE" id="PS50005">
    <property type="entry name" value="TPR"/>
    <property type="match status" value="1"/>
</dbReference>
<dbReference type="Gene3D" id="1.25.40.10">
    <property type="entry name" value="Tetratricopeptide repeat domain"/>
    <property type="match status" value="1"/>
</dbReference>
<comment type="caution">
    <text evidence="2">The sequence shown here is derived from an EMBL/GenBank/DDBJ whole genome shotgun (WGS) entry which is preliminary data.</text>
</comment>